<feature type="domain" description="RNA polymerase sigma factor 70 region 4 type 2" evidence="6">
    <location>
        <begin position="133"/>
        <end position="182"/>
    </location>
</feature>
<dbReference type="GO" id="GO:0016987">
    <property type="term" value="F:sigma factor activity"/>
    <property type="evidence" value="ECO:0007669"/>
    <property type="project" value="UniProtKB-KW"/>
</dbReference>
<organism evidence="7 8">
    <name type="scientific">Allosphingosinicella flava</name>
    <dbReference type="NCBI Taxonomy" id="2771430"/>
    <lineage>
        <taxon>Bacteria</taxon>
        <taxon>Pseudomonadati</taxon>
        <taxon>Pseudomonadota</taxon>
        <taxon>Alphaproteobacteria</taxon>
        <taxon>Sphingomonadales</taxon>
        <taxon>Sphingomonadaceae</taxon>
        <taxon>Allosphingosinicella</taxon>
    </lineage>
</organism>
<accession>A0A7T2LLG7</accession>
<dbReference type="Pfam" id="PF04542">
    <property type="entry name" value="Sigma70_r2"/>
    <property type="match status" value="1"/>
</dbReference>
<evidence type="ECO:0000313" key="8">
    <source>
        <dbReference type="Proteomes" id="UP000594873"/>
    </source>
</evidence>
<keyword evidence="2" id="KW-0805">Transcription regulation</keyword>
<evidence type="ECO:0000256" key="2">
    <source>
        <dbReference type="ARBA" id="ARBA00023015"/>
    </source>
</evidence>
<comment type="similarity">
    <text evidence="1">Belongs to the sigma-70 factor family. ECF subfamily.</text>
</comment>
<dbReference type="PANTHER" id="PTHR43133:SF62">
    <property type="entry name" value="RNA POLYMERASE SIGMA FACTOR SIGZ"/>
    <property type="match status" value="1"/>
</dbReference>
<dbReference type="InterPro" id="IPR007627">
    <property type="entry name" value="RNA_pol_sigma70_r2"/>
</dbReference>
<dbReference type="PANTHER" id="PTHR43133">
    <property type="entry name" value="RNA POLYMERASE ECF-TYPE SIGMA FACTO"/>
    <property type="match status" value="1"/>
</dbReference>
<keyword evidence="3" id="KW-0731">Sigma factor</keyword>
<dbReference type="GO" id="GO:0006352">
    <property type="term" value="P:DNA-templated transcription initiation"/>
    <property type="evidence" value="ECO:0007669"/>
    <property type="project" value="InterPro"/>
</dbReference>
<dbReference type="AlphaFoldDB" id="A0A7T2LLG7"/>
<dbReference type="InterPro" id="IPR013324">
    <property type="entry name" value="RNA_pol_sigma_r3/r4-like"/>
</dbReference>
<evidence type="ECO:0000259" key="6">
    <source>
        <dbReference type="Pfam" id="PF08281"/>
    </source>
</evidence>
<dbReference type="InterPro" id="IPR014284">
    <property type="entry name" value="RNA_pol_sigma-70_dom"/>
</dbReference>
<dbReference type="Proteomes" id="UP000594873">
    <property type="component" value="Chromosome"/>
</dbReference>
<dbReference type="SUPFAM" id="SSF88946">
    <property type="entry name" value="Sigma2 domain of RNA polymerase sigma factors"/>
    <property type="match status" value="1"/>
</dbReference>
<evidence type="ECO:0000313" key="7">
    <source>
        <dbReference type="EMBL" id="QPQ54353.1"/>
    </source>
</evidence>
<protein>
    <submittedName>
        <fullName evidence="7">Sigma-70 family RNA polymerase sigma factor</fullName>
    </submittedName>
</protein>
<dbReference type="InterPro" id="IPR036388">
    <property type="entry name" value="WH-like_DNA-bd_sf"/>
</dbReference>
<dbReference type="KEGG" id="sflv:IC614_08300"/>
<sequence>MQGADQSRKSADRARLAQTLVKVRNGDRAAFAEVYAKTSAKLFGICLRILADRSEAEDVLQDVYVSVWQKAGGFDPGRSSPITWLASLARNRAIDRVRARGRKPAEALDREALDVADPGASALAILEAGEDRRRLTHCLGTLQDQQRGAIREAFYMGFSYAELAARKGIPLGTVKSWIRRGLISLKECLQQ</sequence>
<evidence type="ECO:0000256" key="1">
    <source>
        <dbReference type="ARBA" id="ARBA00010641"/>
    </source>
</evidence>
<gene>
    <name evidence="7" type="ORF">IC614_08300</name>
</gene>
<dbReference type="Pfam" id="PF08281">
    <property type="entry name" value="Sigma70_r4_2"/>
    <property type="match status" value="1"/>
</dbReference>
<dbReference type="GO" id="GO:0003677">
    <property type="term" value="F:DNA binding"/>
    <property type="evidence" value="ECO:0007669"/>
    <property type="project" value="InterPro"/>
</dbReference>
<proteinExistence type="inferred from homology"/>
<dbReference type="InterPro" id="IPR039425">
    <property type="entry name" value="RNA_pol_sigma-70-like"/>
</dbReference>
<name>A0A7T2LLG7_9SPHN</name>
<dbReference type="InterPro" id="IPR013325">
    <property type="entry name" value="RNA_pol_sigma_r2"/>
</dbReference>
<dbReference type="NCBIfam" id="TIGR02937">
    <property type="entry name" value="sigma70-ECF"/>
    <property type="match status" value="1"/>
</dbReference>
<keyword evidence="8" id="KW-1185">Reference proteome</keyword>
<keyword evidence="4" id="KW-0804">Transcription</keyword>
<dbReference type="EMBL" id="CP065592">
    <property type="protein sequence ID" value="QPQ54353.1"/>
    <property type="molecule type" value="Genomic_DNA"/>
</dbReference>
<evidence type="ECO:0000256" key="4">
    <source>
        <dbReference type="ARBA" id="ARBA00023163"/>
    </source>
</evidence>
<evidence type="ECO:0000256" key="3">
    <source>
        <dbReference type="ARBA" id="ARBA00023082"/>
    </source>
</evidence>
<dbReference type="InterPro" id="IPR013249">
    <property type="entry name" value="RNA_pol_sigma70_r4_t2"/>
</dbReference>
<dbReference type="Gene3D" id="1.10.1740.10">
    <property type="match status" value="1"/>
</dbReference>
<reference evidence="7 8" key="1">
    <citation type="submission" date="2020-11" db="EMBL/GenBank/DDBJ databases">
        <title>Genome seq and assembly of Sphingosinicella sp.</title>
        <authorList>
            <person name="Chhetri G."/>
        </authorList>
    </citation>
    <scope>NUCLEOTIDE SEQUENCE [LARGE SCALE GENOMIC DNA]</scope>
    <source>
        <strain evidence="7 8">UDD2</strain>
    </source>
</reference>
<dbReference type="SUPFAM" id="SSF88659">
    <property type="entry name" value="Sigma3 and sigma4 domains of RNA polymerase sigma factors"/>
    <property type="match status" value="1"/>
</dbReference>
<dbReference type="CDD" id="cd06171">
    <property type="entry name" value="Sigma70_r4"/>
    <property type="match status" value="1"/>
</dbReference>
<feature type="domain" description="RNA polymerase sigma-70 region 2" evidence="5">
    <location>
        <begin position="37"/>
        <end position="102"/>
    </location>
</feature>
<evidence type="ECO:0000259" key="5">
    <source>
        <dbReference type="Pfam" id="PF04542"/>
    </source>
</evidence>
<dbReference type="RefSeq" id="WP_200970880.1">
    <property type="nucleotide sequence ID" value="NZ_CP065592.1"/>
</dbReference>
<dbReference type="Gene3D" id="1.10.10.10">
    <property type="entry name" value="Winged helix-like DNA-binding domain superfamily/Winged helix DNA-binding domain"/>
    <property type="match status" value="1"/>
</dbReference>